<keyword evidence="1" id="KW-0732">Signal</keyword>
<name>A0ABC9QUW0_BACMY</name>
<dbReference type="Gene3D" id="2.60.40.2850">
    <property type="match status" value="1"/>
</dbReference>
<dbReference type="InterPro" id="IPR006540">
    <property type="entry name" value="Lactococcin_972"/>
</dbReference>
<dbReference type="Pfam" id="PF09683">
    <property type="entry name" value="Lactococcin_972"/>
    <property type="match status" value="1"/>
</dbReference>
<organism evidence="2 3">
    <name type="scientific">Bacillus mycoides</name>
    <dbReference type="NCBI Taxonomy" id="1405"/>
    <lineage>
        <taxon>Bacteria</taxon>
        <taxon>Bacillati</taxon>
        <taxon>Bacillota</taxon>
        <taxon>Bacilli</taxon>
        <taxon>Bacillales</taxon>
        <taxon>Bacillaceae</taxon>
        <taxon>Bacillus</taxon>
        <taxon>Bacillus cereus group</taxon>
    </lineage>
</organism>
<sequence length="118" mass="12714">MKKFLGAGLLAAAILIPAAGASAETGVPTGEPSAWGMVDFDHQINTIVETSGVDGGKWDHGVTTKLWSNYWHPSKYHRSSVQNGSSKLYRSETEPPDEWSYISIAASGSGNKAWWASF</sequence>
<dbReference type="NCBIfam" id="TIGR01653">
    <property type="entry name" value="lactococcin_972"/>
    <property type="match status" value="1"/>
</dbReference>
<gene>
    <name evidence="2" type="ORF">III_05834</name>
</gene>
<feature type="signal peptide" evidence="1">
    <location>
        <begin position="1"/>
        <end position="23"/>
    </location>
</feature>
<reference evidence="2 3" key="1">
    <citation type="submission" date="2012-04" db="EMBL/GenBank/DDBJ databases">
        <title>The Genome Sequence of Bacillus cereus VD078.</title>
        <authorList>
            <consortium name="The Broad Institute Genome Sequencing Platform"/>
            <consortium name="The Broad Institute Genome Sequencing Center for Infectious Disease"/>
            <person name="Feldgarden M."/>
            <person name="Van der Auwera G.A."/>
            <person name="Mahillon J."/>
            <person name="Duprez V."/>
            <person name="Timmery S."/>
            <person name="Mattelet C."/>
            <person name="Dierick K."/>
            <person name="Sun M."/>
            <person name="Yu Z."/>
            <person name="Zhu L."/>
            <person name="Hu X."/>
            <person name="Shank E.B."/>
            <person name="Swiecicka I."/>
            <person name="Hansen B.M."/>
            <person name="Andrup L."/>
            <person name="Young S.K."/>
            <person name="Zeng Q."/>
            <person name="Gargeya S."/>
            <person name="Fitzgerald M."/>
            <person name="Haas B."/>
            <person name="Abouelleil A."/>
            <person name="Alvarado L."/>
            <person name="Arachchi H.M."/>
            <person name="Berlin A."/>
            <person name="Chapman S.B."/>
            <person name="Goldberg J."/>
            <person name="Griggs A."/>
            <person name="Gujja S."/>
            <person name="Hansen M."/>
            <person name="Howarth C."/>
            <person name="Imamovic A."/>
            <person name="Larimer J."/>
            <person name="McCowen C."/>
            <person name="Montmayeur A."/>
            <person name="Murphy C."/>
            <person name="Neiman D."/>
            <person name="Pearson M."/>
            <person name="Priest M."/>
            <person name="Roberts A."/>
            <person name="Saif S."/>
            <person name="Shea T."/>
            <person name="Sisk P."/>
            <person name="Sykes S."/>
            <person name="Wortman J."/>
            <person name="Nusbaum C."/>
            <person name="Birren B."/>
        </authorList>
    </citation>
    <scope>NUCLEOTIDE SEQUENCE [LARGE SCALE GENOMIC DNA]</scope>
    <source>
        <strain evidence="2 3">VD078</strain>
    </source>
</reference>
<dbReference type="AlphaFoldDB" id="A0ABC9QUW0"/>
<proteinExistence type="predicted"/>
<dbReference type="EMBL" id="AHEV01000052">
    <property type="protein sequence ID" value="EJR29618.1"/>
    <property type="molecule type" value="Genomic_DNA"/>
</dbReference>
<protein>
    <submittedName>
        <fullName evidence="2">Lactococcin 972 family bacteriocin</fullName>
    </submittedName>
</protein>
<dbReference type="RefSeq" id="WP_002169893.1">
    <property type="nucleotide sequence ID" value="NZ_JH792253.1"/>
</dbReference>
<accession>A0ABC9QUW0</accession>
<dbReference type="Proteomes" id="UP000006976">
    <property type="component" value="Unassembled WGS sequence"/>
</dbReference>
<feature type="chain" id="PRO_5044758152" evidence="1">
    <location>
        <begin position="24"/>
        <end position="118"/>
    </location>
</feature>
<evidence type="ECO:0000313" key="3">
    <source>
        <dbReference type="Proteomes" id="UP000006976"/>
    </source>
</evidence>
<evidence type="ECO:0000313" key="2">
    <source>
        <dbReference type="EMBL" id="EJR29618.1"/>
    </source>
</evidence>
<evidence type="ECO:0000256" key="1">
    <source>
        <dbReference type="SAM" id="SignalP"/>
    </source>
</evidence>
<comment type="caution">
    <text evidence="2">The sequence shown here is derived from an EMBL/GenBank/DDBJ whole genome shotgun (WGS) entry which is preliminary data.</text>
</comment>